<accession>A0A8H4QRB3</accession>
<reference evidence="7 8" key="1">
    <citation type="submission" date="2019-12" db="EMBL/GenBank/DDBJ databases">
        <authorList>
            <person name="Floudas D."/>
            <person name="Bentzer J."/>
            <person name="Ahren D."/>
            <person name="Johansson T."/>
            <person name="Persson P."/>
            <person name="Tunlid A."/>
        </authorList>
    </citation>
    <scope>NUCLEOTIDE SEQUENCE [LARGE SCALE GENOMIC DNA]</scope>
    <source>
        <strain evidence="7 8">CBS 102.39</strain>
    </source>
</reference>
<keyword evidence="4" id="KW-0274">FAD</keyword>
<comment type="cofactor">
    <cofactor evidence="1">
        <name>FAD</name>
        <dbReference type="ChEBI" id="CHEBI:57692"/>
    </cofactor>
</comment>
<dbReference type="Pfam" id="PF01565">
    <property type="entry name" value="FAD_binding_4"/>
    <property type="match status" value="1"/>
</dbReference>
<dbReference type="EMBL" id="JAACJL010000032">
    <property type="protein sequence ID" value="KAF4615980.1"/>
    <property type="molecule type" value="Genomic_DNA"/>
</dbReference>
<keyword evidence="5" id="KW-0560">Oxidoreductase</keyword>
<name>A0A8H4QRB3_9AGAR</name>
<evidence type="ECO:0000256" key="3">
    <source>
        <dbReference type="ARBA" id="ARBA00022630"/>
    </source>
</evidence>
<evidence type="ECO:0000313" key="7">
    <source>
        <dbReference type="EMBL" id="KAF4615980.1"/>
    </source>
</evidence>
<evidence type="ECO:0000256" key="5">
    <source>
        <dbReference type="ARBA" id="ARBA00023002"/>
    </source>
</evidence>
<sequence>MPNIISAIQALEEELPYGEVLYPGDAAYNRALFIGNLLYKSGTPYAVVLPRCTADVQRIVQFCYHNKVRLTVKNGGHSFAGYCLNRDGIVLDLSAMRDVRINEESTLVRLQGGARWIDAYALLTGKDEANIVIGGQCPFVGVSGFVLGGGVSPFSRSYGLAIDNVVEMTMVTAKGELVTVSEHDTDPAKRDLFWALRGGGGGNFGVLVEYVSKVHKLRNPHGYIVAGNLTWPLPAREDDFKAMMKVWNEGDSWPDELTADMIVRYRDVDGQLLGQMTIIYNGDMDGCLKAVAPLMAFNPENEMVQMNWNDWVKIDASSFQVPGQVYHHHMSVILPMHGVTPEVTDLLVSVIQESHTIKGDPGHCSILWDQLGGAAAKPKKDDTAFFWRDGAYVVTFLAQWVDPSMTHTYLDFANKVKDAFLPFAVQQKAAYVNFIDRSVSNWQEAYFGTNYARLQRVKDQWDPRNFFYFDQSIEPSASKSRMRRFNDEVQQVSALL</sequence>
<comment type="similarity">
    <text evidence="2">Belongs to the oxygen-dependent FAD-linked oxidoreductase family.</text>
</comment>
<dbReference type="InterPro" id="IPR016167">
    <property type="entry name" value="FAD-bd_PCMH_sub1"/>
</dbReference>
<evidence type="ECO:0000313" key="8">
    <source>
        <dbReference type="Proteomes" id="UP000521872"/>
    </source>
</evidence>
<dbReference type="InterPro" id="IPR036318">
    <property type="entry name" value="FAD-bd_PCMH-like_sf"/>
</dbReference>
<dbReference type="SUPFAM" id="SSF55103">
    <property type="entry name" value="FAD-linked oxidases, C-terminal domain"/>
    <property type="match status" value="1"/>
</dbReference>
<evidence type="ECO:0000256" key="2">
    <source>
        <dbReference type="ARBA" id="ARBA00005466"/>
    </source>
</evidence>
<dbReference type="GO" id="GO:0016491">
    <property type="term" value="F:oxidoreductase activity"/>
    <property type="evidence" value="ECO:0007669"/>
    <property type="project" value="UniProtKB-KW"/>
</dbReference>
<dbReference type="SUPFAM" id="SSF56176">
    <property type="entry name" value="FAD-binding/transporter-associated domain-like"/>
    <property type="match status" value="1"/>
</dbReference>
<evidence type="ECO:0000256" key="4">
    <source>
        <dbReference type="ARBA" id="ARBA00022827"/>
    </source>
</evidence>
<dbReference type="GO" id="GO:0071949">
    <property type="term" value="F:FAD binding"/>
    <property type="evidence" value="ECO:0007669"/>
    <property type="project" value="InterPro"/>
</dbReference>
<dbReference type="Gene3D" id="3.30.465.10">
    <property type="match status" value="1"/>
</dbReference>
<dbReference type="InterPro" id="IPR016164">
    <property type="entry name" value="FAD-linked_Oxase-like_C"/>
</dbReference>
<comment type="caution">
    <text evidence="7">The sequence shown here is derived from an EMBL/GenBank/DDBJ whole genome shotgun (WGS) entry which is preliminary data.</text>
</comment>
<keyword evidence="3" id="KW-0285">Flavoprotein</keyword>
<evidence type="ECO:0000259" key="6">
    <source>
        <dbReference type="PROSITE" id="PS51387"/>
    </source>
</evidence>
<dbReference type="Gene3D" id="3.30.43.10">
    <property type="entry name" value="Uridine Diphospho-n-acetylenolpyruvylglucosamine Reductase, domain 2"/>
    <property type="match status" value="1"/>
</dbReference>
<dbReference type="Pfam" id="PF08031">
    <property type="entry name" value="BBE"/>
    <property type="match status" value="1"/>
</dbReference>
<proteinExistence type="inferred from homology"/>
<protein>
    <recommendedName>
        <fullName evidence="6">FAD-binding PCMH-type domain-containing protein</fullName>
    </recommendedName>
</protein>
<gene>
    <name evidence="7" type="ORF">D9613_011273</name>
</gene>
<dbReference type="Gene3D" id="3.40.462.20">
    <property type="match status" value="1"/>
</dbReference>
<dbReference type="Proteomes" id="UP000521872">
    <property type="component" value="Unassembled WGS sequence"/>
</dbReference>
<dbReference type="InterPro" id="IPR006094">
    <property type="entry name" value="Oxid_FAD_bind_N"/>
</dbReference>
<dbReference type="PANTHER" id="PTHR42973">
    <property type="entry name" value="BINDING OXIDOREDUCTASE, PUTATIVE (AFU_ORTHOLOGUE AFUA_1G17690)-RELATED"/>
    <property type="match status" value="1"/>
</dbReference>
<dbReference type="PANTHER" id="PTHR42973:SF39">
    <property type="entry name" value="FAD-BINDING PCMH-TYPE DOMAIN-CONTAINING PROTEIN"/>
    <property type="match status" value="1"/>
</dbReference>
<dbReference type="InterPro" id="IPR016166">
    <property type="entry name" value="FAD-bd_PCMH"/>
</dbReference>
<evidence type="ECO:0000256" key="1">
    <source>
        <dbReference type="ARBA" id="ARBA00001974"/>
    </source>
</evidence>
<dbReference type="InterPro" id="IPR012951">
    <property type="entry name" value="BBE"/>
</dbReference>
<dbReference type="PROSITE" id="PS51387">
    <property type="entry name" value="FAD_PCMH"/>
    <property type="match status" value="1"/>
</dbReference>
<keyword evidence="8" id="KW-1185">Reference proteome</keyword>
<feature type="domain" description="FAD-binding PCMH-type" evidence="6">
    <location>
        <begin position="40"/>
        <end position="217"/>
    </location>
</feature>
<organism evidence="7 8">
    <name type="scientific">Agrocybe pediades</name>
    <dbReference type="NCBI Taxonomy" id="84607"/>
    <lineage>
        <taxon>Eukaryota</taxon>
        <taxon>Fungi</taxon>
        <taxon>Dikarya</taxon>
        <taxon>Basidiomycota</taxon>
        <taxon>Agaricomycotina</taxon>
        <taxon>Agaricomycetes</taxon>
        <taxon>Agaricomycetidae</taxon>
        <taxon>Agaricales</taxon>
        <taxon>Agaricineae</taxon>
        <taxon>Strophariaceae</taxon>
        <taxon>Agrocybe</taxon>
    </lineage>
</organism>
<dbReference type="InterPro" id="IPR050416">
    <property type="entry name" value="FAD-linked_Oxidoreductase"/>
</dbReference>
<dbReference type="AlphaFoldDB" id="A0A8H4QRB3"/>
<dbReference type="InterPro" id="IPR016169">
    <property type="entry name" value="FAD-bd_PCMH_sub2"/>
</dbReference>